<name>A0A8J4PQD3_9MYCE</name>
<evidence type="ECO:0000256" key="1">
    <source>
        <dbReference type="ARBA" id="ARBA00022737"/>
    </source>
</evidence>
<keyword evidence="3" id="KW-1185">Reference proteome</keyword>
<dbReference type="InterPro" id="IPR008615">
    <property type="entry name" value="FNIP"/>
</dbReference>
<proteinExistence type="predicted"/>
<evidence type="ECO:0000313" key="2">
    <source>
        <dbReference type="EMBL" id="KAF2072072.1"/>
    </source>
</evidence>
<dbReference type="PANTHER" id="PTHR32134:SF169">
    <property type="entry name" value="FNIP REPEAT-CONTAINING PROTEIN-RELATED"/>
    <property type="match status" value="1"/>
</dbReference>
<reference evidence="2" key="1">
    <citation type="submission" date="2020-01" db="EMBL/GenBank/DDBJ databases">
        <title>Development of genomics and gene disruption for Polysphondylium violaceum indicates a role for the polyketide synthase stlB in stalk morphogenesis.</title>
        <authorList>
            <person name="Narita B."/>
            <person name="Kawabe Y."/>
            <person name="Kin K."/>
            <person name="Saito T."/>
            <person name="Gibbs R."/>
            <person name="Kuspa A."/>
            <person name="Muzny D."/>
            <person name="Queller D."/>
            <person name="Richards S."/>
            <person name="Strassman J."/>
            <person name="Sucgang R."/>
            <person name="Worley K."/>
            <person name="Schaap P."/>
        </authorList>
    </citation>
    <scope>NUCLEOTIDE SEQUENCE</scope>
    <source>
        <strain evidence="2">QSvi11</strain>
    </source>
</reference>
<evidence type="ECO:0000313" key="3">
    <source>
        <dbReference type="Proteomes" id="UP000695562"/>
    </source>
</evidence>
<comment type="caution">
    <text evidence="2">The sequence shown here is derived from an EMBL/GenBank/DDBJ whole genome shotgun (WGS) entry which is preliminary data.</text>
</comment>
<protein>
    <submittedName>
        <fullName evidence="2">Uncharacterized protein</fullName>
    </submittedName>
</protein>
<dbReference type="AlphaFoldDB" id="A0A8J4PQD3"/>
<dbReference type="PANTHER" id="PTHR32134">
    <property type="entry name" value="FNIP REPEAT-CONTAINING PROTEIN"/>
    <property type="match status" value="1"/>
</dbReference>
<dbReference type="OrthoDB" id="1415503at2759"/>
<dbReference type="EMBL" id="AJWJ01000313">
    <property type="protein sequence ID" value="KAF2072072.1"/>
    <property type="molecule type" value="Genomic_DNA"/>
</dbReference>
<keyword evidence="1" id="KW-0677">Repeat</keyword>
<dbReference type="Pfam" id="PF05725">
    <property type="entry name" value="FNIP"/>
    <property type="match status" value="3"/>
</dbReference>
<dbReference type="InterPro" id="IPR051251">
    <property type="entry name" value="STK_FNIP-Repeat"/>
</dbReference>
<gene>
    <name evidence="2" type="ORF">CYY_006614</name>
</gene>
<organism evidence="2 3">
    <name type="scientific">Polysphondylium violaceum</name>
    <dbReference type="NCBI Taxonomy" id="133409"/>
    <lineage>
        <taxon>Eukaryota</taxon>
        <taxon>Amoebozoa</taxon>
        <taxon>Evosea</taxon>
        <taxon>Eumycetozoa</taxon>
        <taxon>Dictyostelia</taxon>
        <taxon>Dictyosteliales</taxon>
        <taxon>Dictyosteliaceae</taxon>
        <taxon>Polysphondylium</taxon>
    </lineage>
</organism>
<accession>A0A8J4PQD3</accession>
<sequence>MNAIDYLFFGVFRNPFLKNIVSQYRCANASISVSLDYLRHNAAQLSRLDRDTFKIGILVALENENQVDEYLALSQQDRDLITQISVSHKLPVAKEQQLISNLPCKIRAMKFNAPNLGNFGSITQLDTLILIDDPRFPIDLEQISFPPNLKTLYLCACNEAIKVDEIPQSLEHISIFYPNDNPSLFNMSRFPKNAVKPLTISLTYLSDFLVWPVFSTEWNLKSISFGVALNSTDLLVPNMLPNTVETLSLLHFPGELQAGVIPQSVTSLKIDHYRYELQVGILPTKLKSLTAGAYNQPIREQVLPNTLTFLKMNNFNHPLHENLLPASLVTLSMRAYNQPLSFGNLPNLATCTLASLEREIGEGQFPNSITSLSIRHSLSITSSACFPTSLKHLEIFLFNATQGYLSLIPSHVESLTLNSYIIGTTVSFDDVHLPQHITKLKICAIAPPIPSTFLPQTLKKLIIPSSHVKFEKPKTSNDSDDCIYPPTLEYLSVPSPKTGTLPKSLRTLTDRKGTLQHF</sequence>
<dbReference type="Proteomes" id="UP000695562">
    <property type="component" value="Unassembled WGS sequence"/>
</dbReference>